<keyword evidence="5" id="KW-0862">Zinc</keyword>
<evidence type="ECO:0000256" key="9">
    <source>
        <dbReference type="ARBA" id="ARBA00023242"/>
    </source>
</evidence>
<feature type="domain" description="C2H2-type" evidence="11">
    <location>
        <begin position="205"/>
        <end position="232"/>
    </location>
</feature>
<feature type="domain" description="C2H2-type" evidence="11">
    <location>
        <begin position="84"/>
        <end position="111"/>
    </location>
</feature>
<dbReference type="PANTHER" id="PTHR16515:SF60">
    <property type="entry name" value="ZINC FINGER PROTEIN 436"/>
    <property type="match status" value="1"/>
</dbReference>
<keyword evidence="13" id="KW-1185">Reference proteome</keyword>
<evidence type="ECO:0000256" key="2">
    <source>
        <dbReference type="ARBA" id="ARBA00022723"/>
    </source>
</evidence>
<evidence type="ECO:0000256" key="7">
    <source>
        <dbReference type="ARBA" id="ARBA00023125"/>
    </source>
</evidence>
<dbReference type="Gene3D" id="3.30.160.60">
    <property type="entry name" value="Classic Zinc Finger"/>
    <property type="match status" value="5"/>
</dbReference>
<keyword evidence="7" id="KW-0238">DNA-binding</keyword>
<keyword evidence="9" id="KW-0539">Nucleus</keyword>
<dbReference type="PROSITE" id="PS50157">
    <property type="entry name" value="ZINC_FINGER_C2H2_2"/>
    <property type="match status" value="5"/>
</dbReference>
<dbReference type="Pfam" id="PF13894">
    <property type="entry name" value="zf-C2H2_4"/>
    <property type="match status" value="1"/>
</dbReference>
<comment type="subcellular location">
    <subcellularLocation>
        <location evidence="1">Nucleus</location>
    </subcellularLocation>
</comment>
<sequence length="270" mass="31097">MSTKGYKMSGGAESSKKPKTFHVEWEDFFFATLYSKCVCLIYQSTIPKGNVERHFQTVHKNYDTHSYIYFACARVHRHSGERPYRCPYCPKDFTALAGLNVHVRRHTGERPYVCTVCSKGWPSGGDLQKHMRIHTGERPYVCQECGKAFSISCHLTEHRRIHTGKTYTHQQHCRMSPSLKSKTFLYLCIILPLCVCLCHPGEKPFTCPECGKCLRRKFDLKKHMLSHSSVRPYACPYCPKSYTRKTHLNRHLLTHRTAGSDVVVEMGDDA</sequence>
<dbReference type="InterPro" id="IPR036236">
    <property type="entry name" value="Znf_C2H2_sf"/>
</dbReference>
<keyword evidence="4 10" id="KW-0863">Zinc-finger</keyword>
<dbReference type="FunFam" id="3.30.160.60:FF:000072">
    <property type="entry name" value="zinc finger protein 143 isoform X1"/>
    <property type="match status" value="1"/>
</dbReference>
<dbReference type="SUPFAM" id="SSF57667">
    <property type="entry name" value="beta-beta-alpha zinc fingers"/>
    <property type="match status" value="3"/>
</dbReference>
<evidence type="ECO:0000313" key="12">
    <source>
        <dbReference type="Ensembl" id="ENSMALP00000002219.1"/>
    </source>
</evidence>
<keyword evidence="8" id="KW-0804">Transcription</keyword>
<feature type="domain" description="C2H2-type" evidence="11">
    <location>
        <begin position="140"/>
        <end position="167"/>
    </location>
</feature>
<reference evidence="12" key="1">
    <citation type="submission" date="2025-08" db="UniProtKB">
        <authorList>
            <consortium name="Ensembl"/>
        </authorList>
    </citation>
    <scope>IDENTIFICATION</scope>
</reference>
<dbReference type="GO" id="GO:0010468">
    <property type="term" value="P:regulation of gene expression"/>
    <property type="evidence" value="ECO:0007669"/>
    <property type="project" value="TreeGrafter"/>
</dbReference>
<evidence type="ECO:0000313" key="13">
    <source>
        <dbReference type="Proteomes" id="UP000261600"/>
    </source>
</evidence>
<proteinExistence type="predicted"/>
<evidence type="ECO:0000256" key="1">
    <source>
        <dbReference type="ARBA" id="ARBA00004123"/>
    </source>
</evidence>
<keyword evidence="2" id="KW-0479">Metal-binding</keyword>
<dbReference type="FunFam" id="3.30.160.60:FF:000624">
    <property type="entry name" value="zinc finger protein 697"/>
    <property type="match status" value="1"/>
</dbReference>
<dbReference type="InterPro" id="IPR050331">
    <property type="entry name" value="Zinc_finger"/>
</dbReference>
<evidence type="ECO:0000256" key="5">
    <source>
        <dbReference type="ARBA" id="ARBA00022833"/>
    </source>
</evidence>
<evidence type="ECO:0000256" key="4">
    <source>
        <dbReference type="ARBA" id="ARBA00022771"/>
    </source>
</evidence>
<evidence type="ECO:0000259" key="11">
    <source>
        <dbReference type="PROSITE" id="PS50157"/>
    </source>
</evidence>
<reference evidence="12" key="2">
    <citation type="submission" date="2025-09" db="UniProtKB">
        <authorList>
            <consortium name="Ensembl"/>
        </authorList>
    </citation>
    <scope>IDENTIFICATION</scope>
</reference>
<keyword evidence="3" id="KW-0677">Repeat</keyword>
<dbReference type="Proteomes" id="UP000261600">
    <property type="component" value="Unplaced"/>
</dbReference>
<keyword evidence="6" id="KW-0805">Transcription regulation</keyword>
<dbReference type="FunFam" id="3.30.160.60:FF:000065">
    <property type="entry name" value="B-cell CLL/lymphoma 6, member B"/>
    <property type="match status" value="1"/>
</dbReference>
<protein>
    <recommendedName>
        <fullName evidence="11">C2H2-type domain-containing protein</fullName>
    </recommendedName>
</protein>
<dbReference type="Pfam" id="PF00096">
    <property type="entry name" value="zf-C2H2"/>
    <property type="match status" value="2"/>
</dbReference>
<dbReference type="AlphaFoldDB" id="A0A3Q3IGE5"/>
<dbReference type="Ensembl" id="ENSMALT00000002283.1">
    <property type="protein sequence ID" value="ENSMALP00000002219.1"/>
    <property type="gene ID" value="ENSMALG00000001653.1"/>
</dbReference>
<organism evidence="12 13">
    <name type="scientific">Monopterus albus</name>
    <name type="common">Swamp eel</name>
    <dbReference type="NCBI Taxonomy" id="43700"/>
    <lineage>
        <taxon>Eukaryota</taxon>
        <taxon>Metazoa</taxon>
        <taxon>Chordata</taxon>
        <taxon>Craniata</taxon>
        <taxon>Vertebrata</taxon>
        <taxon>Euteleostomi</taxon>
        <taxon>Actinopterygii</taxon>
        <taxon>Neopterygii</taxon>
        <taxon>Teleostei</taxon>
        <taxon>Neoteleostei</taxon>
        <taxon>Acanthomorphata</taxon>
        <taxon>Anabantaria</taxon>
        <taxon>Synbranchiformes</taxon>
        <taxon>Synbranchidae</taxon>
        <taxon>Monopterus</taxon>
    </lineage>
</organism>
<accession>A0A3Q3IGE5</accession>
<feature type="domain" description="C2H2-type" evidence="11">
    <location>
        <begin position="112"/>
        <end position="139"/>
    </location>
</feature>
<dbReference type="Pfam" id="PF13465">
    <property type="entry name" value="zf-H2C2_2"/>
    <property type="match status" value="1"/>
</dbReference>
<dbReference type="GO" id="GO:0005634">
    <property type="term" value="C:nucleus"/>
    <property type="evidence" value="ECO:0007669"/>
    <property type="project" value="UniProtKB-SubCell"/>
</dbReference>
<dbReference type="PROSITE" id="PS00028">
    <property type="entry name" value="ZINC_FINGER_C2H2_1"/>
    <property type="match status" value="5"/>
</dbReference>
<feature type="domain" description="C2H2-type" evidence="11">
    <location>
        <begin position="233"/>
        <end position="255"/>
    </location>
</feature>
<dbReference type="InterPro" id="IPR013087">
    <property type="entry name" value="Znf_C2H2_type"/>
</dbReference>
<name>A0A3Q3IGE5_MONAL</name>
<dbReference type="SMART" id="SM00355">
    <property type="entry name" value="ZnF_C2H2"/>
    <property type="match status" value="5"/>
</dbReference>
<evidence type="ECO:0000256" key="6">
    <source>
        <dbReference type="ARBA" id="ARBA00023015"/>
    </source>
</evidence>
<evidence type="ECO:0000256" key="3">
    <source>
        <dbReference type="ARBA" id="ARBA00022737"/>
    </source>
</evidence>
<dbReference type="GO" id="GO:0003677">
    <property type="term" value="F:DNA binding"/>
    <property type="evidence" value="ECO:0007669"/>
    <property type="project" value="UniProtKB-KW"/>
</dbReference>
<dbReference type="GO" id="GO:0008270">
    <property type="term" value="F:zinc ion binding"/>
    <property type="evidence" value="ECO:0007669"/>
    <property type="project" value="UniProtKB-KW"/>
</dbReference>
<evidence type="ECO:0000256" key="8">
    <source>
        <dbReference type="ARBA" id="ARBA00023163"/>
    </source>
</evidence>
<dbReference type="PANTHER" id="PTHR16515">
    <property type="entry name" value="PR DOMAIN ZINC FINGER PROTEIN"/>
    <property type="match status" value="1"/>
</dbReference>
<evidence type="ECO:0000256" key="10">
    <source>
        <dbReference type="PROSITE-ProRule" id="PRU00042"/>
    </source>
</evidence>
<dbReference type="FunFam" id="3.30.160.60:FF:000295">
    <property type="entry name" value="zinc finger protein 19"/>
    <property type="match status" value="1"/>
</dbReference>
<dbReference type="FunFam" id="3.30.160.60:FF:000450">
    <property type="entry name" value="PR domain zinc finger protein 14"/>
    <property type="match status" value="1"/>
</dbReference>